<dbReference type="EMBL" id="KK114304">
    <property type="protein sequence ID" value="KFM62122.1"/>
    <property type="molecule type" value="Genomic_DNA"/>
</dbReference>
<organism evidence="2 3">
    <name type="scientific">Stegodyphus mimosarum</name>
    <name type="common">African social velvet spider</name>
    <dbReference type="NCBI Taxonomy" id="407821"/>
    <lineage>
        <taxon>Eukaryota</taxon>
        <taxon>Metazoa</taxon>
        <taxon>Ecdysozoa</taxon>
        <taxon>Arthropoda</taxon>
        <taxon>Chelicerata</taxon>
        <taxon>Arachnida</taxon>
        <taxon>Araneae</taxon>
        <taxon>Araneomorphae</taxon>
        <taxon>Entelegynae</taxon>
        <taxon>Eresoidea</taxon>
        <taxon>Eresidae</taxon>
        <taxon>Stegodyphus</taxon>
    </lineage>
</organism>
<protein>
    <submittedName>
        <fullName evidence="2">Uncharacterized protein</fullName>
    </submittedName>
</protein>
<reference evidence="2 3" key="1">
    <citation type="submission" date="2013-11" db="EMBL/GenBank/DDBJ databases">
        <title>Genome sequencing of Stegodyphus mimosarum.</title>
        <authorList>
            <person name="Bechsgaard J."/>
        </authorList>
    </citation>
    <scope>NUCLEOTIDE SEQUENCE [LARGE SCALE GENOMIC DNA]</scope>
</reference>
<evidence type="ECO:0000313" key="2">
    <source>
        <dbReference type="EMBL" id="KFM62122.1"/>
    </source>
</evidence>
<evidence type="ECO:0000313" key="3">
    <source>
        <dbReference type="Proteomes" id="UP000054359"/>
    </source>
</evidence>
<accession>A0A087TAI3</accession>
<feature type="region of interest" description="Disordered" evidence="1">
    <location>
        <begin position="84"/>
        <end position="112"/>
    </location>
</feature>
<name>A0A087TAI3_STEMI</name>
<sequence length="355" mass="40793">MEDNISNFGMGTLDIKRKKKRPLLKSEDNLSTYGMATLDIKLSKKQTLDGSEDWDLSFSSFEDKSASSDEDEFEFFTKYTTNSNDDSHTKSYATTFPPNDYSSENPQTDYKTDVNESREKAAWFSYSLGTISSNNSVNFETNYGSNYDYQHQGFETGKEYSADFDFLNPFIQHEMQSYGKVGEIECAKSILFREPLNKCFTKCKTYDIVEAATGNYFEEIFNTDSCEPTTFKSNIDYLTENSLCLSKDVETTNAKTRPIEFKISFYEPLSTPFSVIYAINSGINQRDLPVCHFANKSPISLLQSSLKVETKISENAMGYLIEDEMKQAGDFFQEMIIRFFNQKTVPRYVFRSIQR</sequence>
<gene>
    <name evidence="2" type="ORF">X975_00558</name>
</gene>
<proteinExistence type="predicted"/>
<feature type="compositionally biased region" description="Polar residues" evidence="1">
    <location>
        <begin position="84"/>
        <end position="109"/>
    </location>
</feature>
<dbReference type="AlphaFoldDB" id="A0A087TAI3"/>
<dbReference type="Proteomes" id="UP000054359">
    <property type="component" value="Unassembled WGS sequence"/>
</dbReference>
<feature type="non-terminal residue" evidence="2">
    <location>
        <position position="355"/>
    </location>
</feature>
<evidence type="ECO:0000256" key="1">
    <source>
        <dbReference type="SAM" id="MobiDB-lite"/>
    </source>
</evidence>
<keyword evidence="3" id="KW-1185">Reference proteome</keyword>